<evidence type="ECO:0000313" key="2">
    <source>
        <dbReference type="Proteomes" id="UP000799753"/>
    </source>
</evidence>
<evidence type="ECO:0000313" key="1">
    <source>
        <dbReference type="EMBL" id="KAF2640951.1"/>
    </source>
</evidence>
<evidence type="ECO:0008006" key="3">
    <source>
        <dbReference type="Google" id="ProtNLM"/>
    </source>
</evidence>
<dbReference type="Proteomes" id="UP000799753">
    <property type="component" value="Unassembled WGS sequence"/>
</dbReference>
<organism evidence="1 2">
    <name type="scientific">Massarina eburnea CBS 473.64</name>
    <dbReference type="NCBI Taxonomy" id="1395130"/>
    <lineage>
        <taxon>Eukaryota</taxon>
        <taxon>Fungi</taxon>
        <taxon>Dikarya</taxon>
        <taxon>Ascomycota</taxon>
        <taxon>Pezizomycotina</taxon>
        <taxon>Dothideomycetes</taxon>
        <taxon>Pleosporomycetidae</taxon>
        <taxon>Pleosporales</taxon>
        <taxon>Massarineae</taxon>
        <taxon>Massarinaceae</taxon>
        <taxon>Massarina</taxon>
    </lineage>
</organism>
<proteinExistence type="predicted"/>
<name>A0A6A6S1K3_9PLEO</name>
<protein>
    <recommendedName>
        <fullName evidence="3">SWIM-type domain-containing protein</fullName>
    </recommendedName>
</protein>
<keyword evidence="2" id="KW-1185">Reference proteome</keyword>
<sequence>MPERADPPSSRVFVTQLLDSLRAVPLPPQDAADSTRTITASNTLTRAPESVRKLLLALHVLFPNEVLPALDLLDRRLVTRLRVQRCPPNLSDDAEHTIYYVRSAQTRSSRFTTTHETQTSYQVRLEAWNCSCPAFAFSAFPPISTSKTSTIPATISVPDTLPTSPSSTQEWSFGGLSLDTSMGTGDASTTSPLPPVCKHLLACVLVDRCAPLFGAFVEERVVDVEEACGWAAGWGD</sequence>
<dbReference type="AlphaFoldDB" id="A0A6A6S1K3"/>
<gene>
    <name evidence="1" type="ORF">P280DRAFT_518291</name>
</gene>
<dbReference type="OrthoDB" id="5413281at2759"/>
<accession>A0A6A6S1K3</accession>
<dbReference type="EMBL" id="MU006784">
    <property type="protein sequence ID" value="KAF2640951.1"/>
    <property type="molecule type" value="Genomic_DNA"/>
</dbReference>
<reference evidence="1" key="1">
    <citation type="journal article" date="2020" name="Stud. Mycol.">
        <title>101 Dothideomycetes genomes: a test case for predicting lifestyles and emergence of pathogens.</title>
        <authorList>
            <person name="Haridas S."/>
            <person name="Albert R."/>
            <person name="Binder M."/>
            <person name="Bloem J."/>
            <person name="Labutti K."/>
            <person name="Salamov A."/>
            <person name="Andreopoulos B."/>
            <person name="Baker S."/>
            <person name="Barry K."/>
            <person name="Bills G."/>
            <person name="Bluhm B."/>
            <person name="Cannon C."/>
            <person name="Castanera R."/>
            <person name="Culley D."/>
            <person name="Daum C."/>
            <person name="Ezra D."/>
            <person name="Gonzalez J."/>
            <person name="Henrissat B."/>
            <person name="Kuo A."/>
            <person name="Liang C."/>
            <person name="Lipzen A."/>
            <person name="Lutzoni F."/>
            <person name="Magnuson J."/>
            <person name="Mondo S."/>
            <person name="Nolan M."/>
            <person name="Ohm R."/>
            <person name="Pangilinan J."/>
            <person name="Park H.-J."/>
            <person name="Ramirez L."/>
            <person name="Alfaro M."/>
            <person name="Sun H."/>
            <person name="Tritt A."/>
            <person name="Yoshinaga Y."/>
            <person name="Zwiers L.-H."/>
            <person name="Turgeon B."/>
            <person name="Goodwin S."/>
            <person name="Spatafora J."/>
            <person name="Crous P."/>
            <person name="Grigoriev I."/>
        </authorList>
    </citation>
    <scope>NUCLEOTIDE SEQUENCE</scope>
    <source>
        <strain evidence="1">CBS 473.64</strain>
    </source>
</reference>